<comment type="caution">
    <text evidence="2">The sequence shown here is derived from an EMBL/GenBank/DDBJ whole genome shotgun (WGS) entry which is preliminary data.</text>
</comment>
<protein>
    <recommendedName>
        <fullName evidence="4">YvrJ family protein</fullName>
    </recommendedName>
</protein>
<keyword evidence="1" id="KW-0472">Membrane</keyword>
<evidence type="ECO:0000256" key="1">
    <source>
        <dbReference type="SAM" id="Phobius"/>
    </source>
</evidence>
<evidence type="ECO:0008006" key="4">
    <source>
        <dbReference type="Google" id="ProtNLM"/>
    </source>
</evidence>
<keyword evidence="1" id="KW-1133">Transmembrane helix</keyword>
<evidence type="ECO:0000313" key="3">
    <source>
        <dbReference type="Proteomes" id="UP000440004"/>
    </source>
</evidence>
<name>A0A6A7K7H5_9FIRM</name>
<dbReference type="Proteomes" id="UP000440004">
    <property type="component" value="Unassembled WGS sequence"/>
</dbReference>
<reference evidence="2 3" key="1">
    <citation type="submission" date="2019-10" db="EMBL/GenBank/DDBJ databases">
        <title>Alkalibaculum tamaniensis sp.nov., a new alkaliphilic acetogen, isolated on methoxylated aromatics from a mud volcano.</title>
        <authorList>
            <person name="Khomyakova M.A."/>
            <person name="Merkel A.Y."/>
            <person name="Bonch-Osmolovskaya E.A."/>
            <person name="Slobodkin A.I."/>
        </authorList>
    </citation>
    <scope>NUCLEOTIDE SEQUENCE [LARGE SCALE GENOMIC DNA]</scope>
    <source>
        <strain evidence="2 3">M08DMB</strain>
    </source>
</reference>
<sequence length="63" mass="7211">MNDFMLGISSLTTLLNPFMTFVFLLAATLFLFNLRDKVNKTEDYIKSIAISLHKISNELANRD</sequence>
<keyword evidence="1" id="KW-0812">Transmembrane</keyword>
<organism evidence="2 3">
    <name type="scientific">Alkalibaculum sporogenes</name>
    <dbReference type="NCBI Taxonomy" id="2655001"/>
    <lineage>
        <taxon>Bacteria</taxon>
        <taxon>Bacillati</taxon>
        <taxon>Bacillota</taxon>
        <taxon>Clostridia</taxon>
        <taxon>Eubacteriales</taxon>
        <taxon>Eubacteriaceae</taxon>
        <taxon>Alkalibaculum</taxon>
    </lineage>
</organism>
<proteinExistence type="predicted"/>
<accession>A0A6A7K7H5</accession>
<dbReference type="RefSeq" id="WP_152802388.1">
    <property type="nucleotide sequence ID" value="NZ_WHNX01000006.1"/>
</dbReference>
<dbReference type="EMBL" id="WHNX01000006">
    <property type="protein sequence ID" value="MPW25157.1"/>
    <property type="molecule type" value="Genomic_DNA"/>
</dbReference>
<feature type="transmembrane region" description="Helical" evidence="1">
    <location>
        <begin position="6"/>
        <end position="32"/>
    </location>
</feature>
<keyword evidence="3" id="KW-1185">Reference proteome</keyword>
<gene>
    <name evidence="2" type="ORF">GC105_05055</name>
</gene>
<evidence type="ECO:0000313" key="2">
    <source>
        <dbReference type="EMBL" id="MPW25157.1"/>
    </source>
</evidence>
<dbReference type="AlphaFoldDB" id="A0A6A7K7H5"/>